<dbReference type="Proteomes" id="UP001412239">
    <property type="component" value="Unassembled WGS sequence"/>
</dbReference>
<evidence type="ECO:0000313" key="4">
    <source>
        <dbReference type="Proteomes" id="UP001412239"/>
    </source>
</evidence>
<gene>
    <name evidence="3" type="ORF">GSTUAT00002274001</name>
</gene>
<dbReference type="PANTHER" id="PTHR28208:SF1">
    <property type="entry name" value="FILAMENT ORGANIZATION PROTEIN APP1-LIKE, PUTATIVE (AFU_ORTHOLOGUE AFUA_1G06650)-RELATED"/>
    <property type="match status" value="1"/>
</dbReference>
<feature type="chain" id="PRO_5012200559" description="Phosphatidate phosphatase APP1 catalytic domain-containing protein" evidence="1">
    <location>
        <begin position="21"/>
        <end position="375"/>
    </location>
</feature>
<proteinExistence type="predicted"/>
<name>A0A292Q1B8_9PEZI</name>
<dbReference type="InterPro" id="IPR019236">
    <property type="entry name" value="APP1_cat"/>
</dbReference>
<dbReference type="Pfam" id="PF09949">
    <property type="entry name" value="APP1_cat"/>
    <property type="match status" value="1"/>
</dbReference>
<dbReference type="EMBL" id="LN890969">
    <property type="protein sequence ID" value="CUS13632.1"/>
    <property type="molecule type" value="Genomic_DNA"/>
</dbReference>
<accession>A0A292Q1B8</accession>
<keyword evidence="1" id="KW-0732">Signal</keyword>
<organism evidence="3 4">
    <name type="scientific">Tuber aestivum</name>
    <name type="common">summer truffle</name>
    <dbReference type="NCBI Taxonomy" id="59557"/>
    <lineage>
        <taxon>Eukaryota</taxon>
        <taxon>Fungi</taxon>
        <taxon>Dikarya</taxon>
        <taxon>Ascomycota</taxon>
        <taxon>Pezizomycotina</taxon>
        <taxon>Pezizomycetes</taxon>
        <taxon>Pezizales</taxon>
        <taxon>Tuberaceae</taxon>
        <taxon>Tuber</taxon>
    </lineage>
</organism>
<feature type="domain" description="Phosphatidate phosphatase APP1 catalytic" evidence="2">
    <location>
        <begin position="176"/>
        <end position="327"/>
    </location>
</feature>
<reference evidence="3" key="1">
    <citation type="submission" date="2015-10" db="EMBL/GenBank/DDBJ databases">
        <authorList>
            <person name="Regsiter A."/>
            <person name="william w."/>
        </authorList>
    </citation>
    <scope>NUCLEOTIDE SEQUENCE</scope>
    <source>
        <strain evidence="3">Montdore</strain>
    </source>
</reference>
<sequence length="375" mass="42403">MTRLLPLLSNLRLRFGLGWTSPTPVTKGQEVWLFDNTAFPTPGQPGKWSAEFVAAYFQEDSGERAARVVAEIADQLGFAGDDEAESRIAERVEPFLNMILSRKYVDVMFGGEAGEGGVNGGEGVLKLGPAARHGISVNELVLPGEGYVDDQIVESSAVLVEGKATMRTAFAEEVGWGVISDIDDTIKISEVRNRISLLRHTFVDLPTPVPGMPELYQSLQSRLNKPVWFYLSASPYNLYPLLRSFTSTHFPRGQLLLREMSWMELQSFIVSLTIGTQRYKEERIRRAFAWLPERKWVLIGDSTQTDPEAYATLYKEFPERVGRIWIRAVKGVDEAEEAELNSQRRFERAFEGVPAHVWRTFEQPEELEKSVRELE</sequence>
<dbReference type="GO" id="GO:0030479">
    <property type="term" value="C:actin cortical patch"/>
    <property type="evidence" value="ECO:0007669"/>
    <property type="project" value="TreeGrafter"/>
</dbReference>
<evidence type="ECO:0000313" key="3">
    <source>
        <dbReference type="EMBL" id="CUS13632.1"/>
    </source>
</evidence>
<dbReference type="PANTHER" id="PTHR28208">
    <property type="entry name" value="PHOSPHATIDATE PHOSPHATASE APP1"/>
    <property type="match status" value="1"/>
</dbReference>
<protein>
    <recommendedName>
        <fullName evidence="2">Phosphatidate phosphatase APP1 catalytic domain-containing protein</fullName>
    </recommendedName>
</protein>
<feature type="signal peptide" evidence="1">
    <location>
        <begin position="1"/>
        <end position="20"/>
    </location>
</feature>
<evidence type="ECO:0000256" key="1">
    <source>
        <dbReference type="SAM" id="SignalP"/>
    </source>
</evidence>
<keyword evidence="4" id="KW-1185">Reference proteome</keyword>
<dbReference type="AlphaFoldDB" id="A0A292Q1B8"/>
<dbReference type="GO" id="GO:0008195">
    <property type="term" value="F:phosphatidate phosphatase activity"/>
    <property type="evidence" value="ECO:0007669"/>
    <property type="project" value="InterPro"/>
</dbReference>
<dbReference type="InterPro" id="IPR052935">
    <property type="entry name" value="Mg2+_PAP"/>
</dbReference>
<evidence type="ECO:0000259" key="2">
    <source>
        <dbReference type="Pfam" id="PF09949"/>
    </source>
</evidence>